<evidence type="ECO:0000313" key="3">
    <source>
        <dbReference type="Proteomes" id="UP001390339"/>
    </source>
</evidence>
<gene>
    <name evidence="2" type="ORF">PGQ11_006068</name>
</gene>
<protein>
    <submittedName>
        <fullName evidence="2">Uncharacterized protein</fullName>
    </submittedName>
</protein>
<reference evidence="2 3" key="1">
    <citation type="journal article" date="2024" name="IMA Fungus">
        <title>Apiospora arundinis, a panoply of carbohydrate-active enzymes and secondary metabolites.</title>
        <authorList>
            <person name="Sorensen T."/>
            <person name="Petersen C."/>
            <person name="Muurmann A.T."/>
            <person name="Christiansen J.V."/>
            <person name="Brundto M.L."/>
            <person name="Overgaard C.K."/>
            <person name="Boysen A.T."/>
            <person name="Wollenberg R.D."/>
            <person name="Larsen T.O."/>
            <person name="Sorensen J.L."/>
            <person name="Nielsen K.L."/>
            <person name="Sondergaard T.E."/>
        </authorList>
    </citation>
    <scope>NUCLEOTIDE SEQUENCE [LARGE SCALE GENOMIC DNA]</scope>
    <source>
        <strain evidence="2 3">AAU 773</strain>
    </source>
</reference>
<comment type="caution">
    <text evidence="2">The sequence shown here is derived from an EMBL/GenBank/DDBJ whole genome shotgun (WGS) entry which is preliminary data.</text>
</comment>
<feature type="compositionally biased region" description="Low complexity" evidence="1">
    <location>
        <begin position="232"/>
        <end position="264"/>
    </location>
</feature>
<evidence type="ECO:0000313" key="2">
    <source>
        <dbReference type="EMBL" id="KAK8867490.1"/>
    </source>
</evidence>
<proteinExistence type="predicted"/>
<organism evidence="2 3">
    <name type="scientific">Apiospora arundinis</name>
    <dbReference type="NCBI Taxonomy" id="335852"/>
    <lineage>
        <taxon>Eukaryota</taxon>
        <taxon>Fungi</taxon>
        <taxon>Dikarya</taxon>
        <taxon>Ascomycota</taxon>
        <taxon>Pezizomycotina</taxon>
        <taxon>Sordariomycetes</taxon>
        <taxon>Xylariomycetidae</taxon>
        <taxon>Amphisphaeriales</taxon>
        <taxon>Apiosporaceae</taxon>
        <taxon>Apiospora</taxon>
    </lineage>
</organism>
<evidence type="ECO:0000256" key="1">
    <source>
        <dbReference type="SAM" id="MobiDB-lite"/>
    </source>
</evidence>
<name>A0ABR2IRK3_9PEZI</name>
<keyword evidence="3" id="KW-1185">Reference proteome</keyword>
<dbReference type="Proteomes" id="UP001390339">
    <property type="component" value="Unassembled WGS sequence"/>
</dbReference>
<sequence length="287" mass="30779">MPSFRVPRFYFQLGRSLVKTITSLLTLDPTDKMKYTTVAASLLPLAQAASTGGRQLFKSDVKYKISEFETMCEDAYGVKWCGYEFQVSTSDNPLFGEGCSSVDKTTDGKLSSAPLTECGTFAFAVEKQGDGNSFIVTVNHKQKYLTGNFTIRRDELKSVEPQTVTIDDGTTYQPWYEQLSYRDGDAFDVDTQRTVMMEGDEGYDELGYSMALTATGTGMPTEKAAMATAVSSGSPASASASPTVAAKASTTGTETSTSTSPSETNGATHEGAFAGVMFGMGLMAFAF</sequence>
<accession>A0ABR2IRK3</accession>
<feature type="region of interest" description="Disordered" evidence="1">
    <location>
        <begin position="232"/>
        <end position="268"/>
    </location>
</feature>
<dbReference type="EMBL" id="JAPCWZ010000004">
    <property type="protein sequence ID" value="KAK8867490.1"/>
    <property type="molecule type" value="Genomic_DNA"/>
</dbReference>